<dbReference type="GeneID" id="84577451"/>
<dbReference type="STRING" id="626522.GCWU000325_00871"/>
<accession>C9LF89</accession>
<organism evidence="1 2">
    <name type="scientific">Alloprevotella tannerae ATCC 51259</name>
    <dbReference type="NCBI Taxonomy" id="626522"/>
    <lineage>
        <taxon>Bacteria</taxon>
        <taxon>Pseudomonadati</taxon>
        <taxon>Bacteroidota</taxon>
        <taxon>Bacteroidia</taxon>
        <taxon>Bacteroidales</taxon>
        <taxon>Prevotellaceae</taxon>
        <taxon>Alloprevotella</taxon>
    </lineage>
</organism>
<protein>
    <submittedName>
        <fullName evidence="1">Uncharacterized protein</fullName>
    </submittedName>
</protein>
<name>C9LF89_9BACT</name>
<dbReference type="EMBL" id="ACIJ02000016">
    <property type="protein sequence ID" value="EEX72408.1"/>
    <property type="molecule type" value="Genomic_DNA"/>
</dbReference>
<evidence type="ECO:0000313" key="1">
    <source>
        <dbReference type="EMBL" id="EEX72408.1"/>
    </source>
</evidence>
<sequence>MLKPYQTPRLCQLELRTSLLMTSAARGEARTEKSHYEKTLEPIVRTHLGTPHQMTFTVEEADSTEEG</sequence>
<proteinExistence type="predicted"/>
<dbReference type="AlphaFoldDB" id="C9LF89"/>
<keyword evidence="2" id="KW-1185">Reference proteome</keyword>
<gene>
    <name evidence="1" type="ORF">GCWU000325_00871</name>
</gene>
<evidence type="ECO:0000313" key="2">
    <source>
        <dbReference type="Proteomes" id="UP000003460"/>
    </source>
</evidence>
<comment type="caution">
    <text evidence="1">The sequence shown here is derived from an EMBL/GenBank/DDBJ whole genome shotgun (WGS) entry which is preliminary data.</text>
</comment>
<dbReference type="HOGENOM" id="CLU_2808888_0_0_10"/>
<dbReference type="RefSeq" id="WP_006254649.1">
    <property type="nucleotide sequence ID" value="NZ_GG700642.1"/>
</dbReference>
<dbReference type="Proteomes" id="UP000003460">
    <property type="component" value="Unassembled WGS sequence"/>
</dbReference>
<reference evidence="1" key="1">
    <citation type="submission" date="2009-09" db="EMBL/GenBank/DDBJ databases">
        <authorList>
            <person name="Weinstock G."/>
            <person name="Sodergren E."/>
            <person name="Clifton S."/>
            <person name="Fulton L."/>
            <person name="Fulton B."/>
            <person name="Courtney L."/>
            <person name="Fronick C."/>
            <person name="Harrison M."/>
            <person name="Strong C."/>
            <person name="Farmer C."/>
            <person name="Delahaunty K."/>
            <person name="Markovic C."/>
            <person name="Hall O."/>
            <person name="Minx P."/>
            <person name="Tomlinson C."/>
            <person name="Mitreva M."/>
            <person name="Nelson J."/>
            <person name="Hou S."/>
            <person name="Wollam A."/>
            <person name="Pepin K.H."/>
            <person name="Johnson M."/>
            <person name="Bhonagiri V."/>
            <person name="Nash W.E."/>
            <person name="Warren W."/>
            <person name="Chinwalla A."/>
            <person name="Mardis E.R."/>
            <person name="Wilson R.K."/>
        </authorList>
    </citation>
    <scope>NUCLEOTIDE SEQUENCE [LARGE SCALE GENOMIC DNA]</scope>
    <source>
        <strain evidence="1">ATCC 51259</strain>
    </source>
</reference>